<evidence type="ECO:0000256" key="7">
    <source>
        <dbReference type="ARBA" id="ARBA00023239"/>
    </source>
</evidence>
<protein>
    <submittedName>
        <fullName evidence="12">Pectate lyase family 9</fullName>
    </submittedName>
</protein>
<evidence type="ECO:0000256" key="8">
    <source>
        <dbReference type="ARBA" id="ARBA00038263"/>
    </source>
</evidence>
<dbReference type="Gene3D" id="2.160.20.10">
    <property type="entry name" value="Single-stranded right-handed beta-helix, Pectin lyase-like"/>
    <property type="match status" value="1"/>
</dbReference>
<dbReference type="GO" id="GO:0005576">
    <property type="term" value="C:extracellular region"/>
    <property type="evidence" value="ECO:0007669"/>
    <property type="project" value="UniProtKB-SubCell"/>
</dbReference>
<keyword evidence="3" id="KW-0964">Secreted</keyword>
<feature type="compositionally biased region" description="Low complexity" evidence="9">
    <location>
        <begin position="633"/>
        <end position="649"/>
    </location>
</feature>
<feature type="region of interest" description="Disordered" evidence="9">
    <location>
        <begin position="612"/>
        <end position="653"/>
    </location>
</feature>
<dbReference type="PANTHER" id="PTHR40088:SF1">
    <property type="entry name" value="PECTATE LYASE PEL9"/>
    <property type="match status" value="1"/>
</dbReference>
<reference evidence="12 13" key="1">
    <citation type="submission" date="2017-04" db="EMBL/GenBank/DDBJ databases">
        <title>Monoglobus pectinilyticus 14 draft genome.</title>
        <authorList>
            <person name="Kim C."/>
            <person name="Rosendale D.I."/>
            <person name="Kelly W.J."/>
            <person name="Tannock G.W."/>
            <person name="Patchett M.L."/>
            <person name="Jordens J.Z."/>
        </authorList>
    </citation>
    <scope>NUCLEOTIDE SEQUENCE [LARGE SCALE GENOMIC DNA]</scope>
    <source>
        <strain evidence="12 13">14</strain>
    </source>
</reference>
<comment type="similarity">
    <text evidence="8">Belongs to the polysaccharide lyase 9 family.</text>
</comment>
<dbReference type="GO" id="GO:0046872">
    <property type="term" value="F:metal ion binding"/>
    <property type="evidence" value="ECO:0007669"/>
    <property type="project" value="UniProtKB-KW"/>
</dbReference>
<evidence type="ECO:0000256" key="2">
    <source>
        <dbReference type="ARBA" id="ARBA00004613"/>
    </source>
</evidence>
<keyword evidence="5 10" id="KW-0732">Signal</keyword>
<accession>A0A2K9P019</accession>
<dbReference type="Pfam" id="PF13229">
    <property type="entry name" value="Beta_helix"/>
    <property type="match status" value="1"/>
</dbReference>
<evidence type="ECO:0007829" key="14">
    <source>
        <dbReference type="PDB" id="8WC1"/>
    </source>
</evidence>
<sequence>MKSFIKKQMLLFVLSTVAVLFFCMSAVSALPPDSVYNISDMSTGTISQDTQIGDFSIIAATDGNTAIAVDGNKKTSTTTGIKYTKRLKLNGTGNQTNRAIKFTASEPATFMIEAASANSSAVRTGVLVNSAGETVASGEFASGLTYKKMTVPEAGDYWFYSTDSGINVYYLKLTYEVQPPDPVYDFEDLNGVVLEPMNTIYTAPKASAEGKGTQNEPMSIASAILNIAPGGTIYCSGEYQFDNCLVIGADNSGQDGKEKRIECSDDTLFNFSGEPYSNDVGTNARGVQINGSYWYIKGLEAYQAADNGFFIAGKHNTLELCVANGNRDTGIQISRRASTVTNFNDWPSDNLILNCTSFDSFDPATGENADGFAAKLTCGNNNVFDGCIAYNNCDDGWDCFTKTATGPIGSLVMRNCVAFRSGQTTDGKFTENCDGNGFKMGGTKIAVAHSLYNCIAFENANHGFTDNSNPGPITLTNCTSYNNALKGGTNKSNFDFARLPESNNSLTNCLSYAPQQICSDKFIGSMKNSVFYNKDKKIYYFYEDMPYTNWNSKEGTILPSDTMETVSNSTFVSVEVPEFGANVHKLWRNPDGSINMGNFLKVADGTTYKDRQIGADLSGDPTILPTPDPTSSPTPSAQPDVTASPSPSSEPKPEYKLLAAVNDGDMNTIDVEFDNNTSIQVEPYIVIAAYKIVEGEEILSDIFDQSYNVEANNSIIFSKAFSDSEYDIIKVFAWQNPNSMIPFDASVNIYPQTEQIIN</sequence>
<dbReference type="KEGG" id="mpec:B9O19_00428"/>
<dbReference type="EMBL" id="CP020991">
    <property type="protein sequence ID" value="AUO18612.1"/>
    <property type="molecule type" value="Genomic_DNA"/>
</dbReference>
<feature type="signal peptide" evidence="10">
    <location>
        <begin position="1"/>
        <end position="29"/>
    </location>
</feature>
<evidence type="ECO:0000313" key="12">
    <source>
        <dbReference type="EMBL" id="AUO18612.1"/>
    </source>
</evidence>
<dbReference type="GO" id="GO:0016837">
    <property type="term" value="F:carbon-oxygen lyase activity, acting on polysaccharides"/>
    <property type="evidence" value="ECO:0007669"/>
    <property type="project" value="TreeGrafter"/>
</dbReference>
<dbReference type="InterPro" id="IPR012334">
    <property type="entry name" value="Pectin_lyas_fold"/>
</dbReference>
<evidence type="ECO:0000256" key="1">
    <source>
        <dbReference type="ARBA" id="ARBA00001913"/>
    </source>
</evidence>
<feature type="chain" id="PRO_5014830546" evidence="10">
    <location>
        <begin position="30"/>
        <end position="758"/>
    </location>
</feature>
<dbReference type="RefSeq" id="WP_179947308.1">
    <property type="nucleotide sequence ID" value="NZ_CP020991.1"/>
</dbReference>
<evidence type="ECO:0000256" key="9">
    <source>
        <dbReference type="SAM" id="MobiDB-lite"/>
    </source>
</evidence>
<reference evidence="14" key="2">
    <citation type="submission" date="2023-09" db="PDB data bank">
        <title>Structure of a carbohydrate binding domain at 1.30 Angstroms resolution.</title>
        <authorList>
            <person name="Liu G.C."/>
            <person name="Chang Y.G."/>
        </authorList>
    </citation>
    <scope>X-RAY CRYSTALLOGRAPHY (1.30 ANGSTROMS) OF 30-197</scope>
</reference>
<keyword evidence="4" id="KW-0479">Metal-binding</keyword>
<proteinExistence type="evidence at protein level"/>
<evidence type="ECO:0000256" key="4">
    <source>
        <dbReference type="ARBA" id="ARBA00022723"/>
    </source>
</evidence>
<dbReference type="GeneID" id="98063722"/>
<evidence type="ECO:0000313" key="13">
    <source>
        <dbReference type="Proteomes" id="UP000235589"/>
    </source>
</evidence>
<dbReference type="PDB" id="8WC1">
    <property type="method" value="X-ray"/>
    <property type="resolution" value="1.30 A"/>
    <property type="chains" value="A=30-197"/>
</dbReference>
<evidence type="ECO:0000256" key="5">
    <source>
        <dbReference type="ARBA" id="ARBA00022729"/>
    </source>
</evidence>
<dbReference type="Proteomes" id="UP000235589">
    <property type="component" value="Chromosome"/>
</dbReference>
<keyword evidence="13" id="KW-1185">Reference proteome</keyword>
<dbReference type="InterPro" id="IPR011050">
    <property type="entry name" value="Pectin_lyase_fold/virulence"/>
</dbReference>
<dbReference type="InterPro" id="IPR039448">
    <property type="entry name" value="Beta_helix"/>
</dbReference>
<organism evidence="12 13">
    <name type="scientific">Monoglobus pectinilyticus</name>
    <dbReference type="NCBI Taxonomy" id="1981510"/>
    <lineage>
        <taxon>Bacteria</taxon>
        <taxon>Bacillati</taxon>
        <taxon>Bacillota</taxon>
        <taxon>Clostridia</taxon>
        <taxon>Monoglobales</taxon>
        <taxon>Monoglobaceae</taxon>
        <taxon>Monoglobus</taxon>
    </lineage>
</organism>
<dbReference type="SUPFAM" id="SSF51126">
    <property type="entry name" value="Pectin lyase-like"/>
    <property type="match status" value="1"/>
</dbReference>
<feature type="domain" description="Right handed beta helix" evidence="11">
    <location>
        <begin position="286"/>
        <end position="419"/>
    </location>
</feature>
<evidence type="ECO:0000259" key="11">
    <source>
        <dbReference type="Pfam" id="PF13229"/>
    </source>
</evidence>
<dbReference type="SMR" id="A0A2K9P019"/>
<dbReference type="AlphaFoldDB" id="A0A2K9P019"/>
<keyword evidence="14" id="KW-0002">3D-structure</keyword>
<gene>
    <name evidence="12" type="ORF">B9O19_00428</name>
</gene>
<keyword evidence="7 12" id="KW-0456">Lyase</keyword>
<dbReference type="PANTHER" id="PTHR40088">
    <property type="entry name" value="PECTATE LYASE (EUROFUNG)"/>
    <property type="match status" value="1"/>
</dbReference>
<evidence type="ECO:0000256" key="10">
    <source>
        <dbReference type="SAM" id="SignalP"/>
    </source>
</evidence>
<keyword evidence="6" id="KW-0106">Calcium</keyword>
<dbReference type="InterPro" id="IPR052052">
    <property type="entry name" value="Polysaccharide_Lyase_9"/>
</dbReference>
<evidence type="ECO:0000256" key="3">
    <source>
        <dbReference type="ARBA" id="ARBA00022525"/>
    </source>
</evidence>
<evidence type="ECO:0000256" key="6">
    <source>
        <dbReference type="ARBA" id="ARBA00022837"/>
    </source>
</evidence>
<name>A0A2K9P019_9FIRM</name>
<comment type="cofactor">
    <cofactor evidence="1">
        <name>Ca(2+)</name>
        <dbReference type="ChEBI" id="CHEBI:29108"/>
    </cofactor>
</comment>
<comment type="subcellular location">
    <subcellularLocation>
        <location evidence="2">Secreted</location>
    </subcellularLocation>
</comment>